<evidence type="ECO:0000256" key="1">
    <source>
        <dbReference type="ARBA" id="ARBA00000085"/>
    </source>
</evidence>
<dbReference type="PANTHER" id="PTHR45528:SF1">
    <property type="entry name" value="SENSOR HISTIDINE KINASE CPXA"/>
    <property type="match status" value="1"/>
</dbReference>
<keyword evidence="7" id="KW-0547">Nucleotide-binding</keyword>
<evidence type="ECO:0000256" key="6">
    <source>
        <dbReference type="ARBA" id="ARBA00022679"/>
    </source>
</evidence>
<name>A0A2X4V3N2_SERPL</name>
<dbReference type="InterPro" id="IPR036890">
    <property type="entry name" value="HATPase_C_sf"/>
</dbReference>
<keyword evidence="6 13" id="KW-0808">Transferase</keyword>
<keyword evidence="9" id="KW-0067">ATP-binding</keyword>
<evidence type="ECO:0000313" key="13">
    <source>
        <dbReference type="EMBL" id="SQI46726.1"/>
    </source>
</evidence>
<reference evidence="13 14" key="1">
    <citation type="submission" date="2018-06" db="EMBL/GenBank/DDBJ databases">
        <authorList>
            <consortium name="Pathogen Informatics"/>
            <person name="Doyle S."/>
        </authorList>
    </citation>
    <scope>NUCLEOTIDE SEQUENCE [LARGE SCALE GENOMIC DNA]</scope>
    <source>
        <strain evidence="13 14">NCTC12961</strain>
    </source>
</reference>
<evidence type="ECO:0000256" key="10">
    <source>
        <dbReference type="ARBA" id="ARBA00023012"/>
    </source>
</evidence>
<keyword evidence="8" id="KW-0418">Kinase</keyword>
<evidence type="ECO:0000256" key="4">
    <source>
        <dbReference type="ARBA" id="ARBA00022475"/>
    </source>
</evidence>
<dbReference type="InterPro" id="IPR050398">
    <property type="entry name" value="HssS/ArlS-like"/>
</dbReference>
<dbReference type="STRING" id="82996.ADP72_11520"/>
<protein>
    <recommendedName>
        <fullName evidence="3">histidine kinase</fullName>
        <ecNumber evidence="3">2.7.13.3</ecNumber>
    </recommendedName>
</protein>
<keyword evidence="4" id="KW-1003">Cell membrane</keyword>
<organism evidence="13 14">
    <name type="scientific">Serratia plymuthica</name>
    <dbReference type="NCBI Taxonomy" id="82996"/>
    <lineage>
        <taxon>Bacteria</taxon>
        <taxon>Pseudomonadati</taxon>
        <taxon>Pseudomonadota</taxon>
        <taxon>Gammaproteobacteria</taxon>
        <taxon>Enterobacterales</taxon>
        <taxon>Yersiniaceae</taxon>
        <taxon>Serratia</taxon>
    </lineage>
</organism>
<keyword evidence="5" id="KW-0597">Phosphoprotein</keyword>
<keyword evidence="10" id="KW-0902">Two-component regulatory system</keyword>
<evidence type="ECO:0000256" key="11">
    <source>
        <dbReference type="ARBA" id="ARBA00023136"/>
    </source>
</evidence>
<evidence type="ECO:0000256" key="3">
    <source>
        <dbReference type="ARBA" id="ARBA00012438"/>
    </source>
</evidence>
<gene>
    <name evidence="13" type="primary">cpxA_4</name>
    <name evidence="13" type="ORF">NCTC12961_05858</name>
</gene>
<sequence length="148" mass="16385">MINDLLVLSRGQQKSELARERLLANELWADVLDDAGFEAEQMGKHLEVSSPPGPWALFGNASALDSALENIVRNALRYSNTRIAVAFSADNQGITIVVDDDGPGVSEEDREQIFRPFYRTTKHAIAHRAAPVWAWRLSRLRSINTAAG</sequence>
<dbReference type="Gene3D" id="3.30.565.10">
    <property type="entry name" value="Histidine kinase-like ATPase, C-terminal domain"/>
    <property type="match status" value="1"/>
</dbReference>
<comment type="subcellular location">
    <subcellularLocation>
        <location evidence="2">Cell membrane</location>
        <topology evidence="2">Multi-pass membrane protein</topology>
    </subcellularLocation>
</comment>
<proteinExistence type="predicted"/>
<dbReference type="EMBL" id="LS483469">
    <property type="protein sequence ID" value="SQI46726.1"/>
    <property type="molecule type" value="Genomic_DNA"/>
</dbReference>
<dbReference type="SUPFAM" id="SSF55874">
    <property type="entry name" value="ATPase domain of HSP90 chaperone/DNA topoisomerase II/histidine kinase"/>
    <property type="match status" value="1"/>
</dbReference>
<dbReference type="InterPro" id="IPR003594">
    <property type="entry name" value="HATPase_dom"/>
</dbReference>
<accession>A0A2X4V3N2</accession>
<dbReference type="GO" id="GO:0000155">
    <property type="term" value="F:phosphorelay sensor kinase activity"/>
    <property type="evidence" value="ECO:0007669"/>
    <property type="project" value="TreeGrafter"/>
</dbReference>
<comment type="catalytic activity">
    <reaction evidence="1">
        <text>ATP + protein L-histidine = ADP + protein N-phospho-L-histidine.</text>
        <dbReference type="EC" id="2.7.13.3"/>
    </reaction>
</comment>
<dbReference type="EC" id="2.7.13.3" evidence="3"/>
<dbReference type="PROSITE" id="PS50109">
    <property type="entry name" value="HIS_KIN"/>
    <property type="match status" value="1"/>
</dbReference>
<evidence type="ECO:0000256" key="2">
    <source>
        <dbReference type="ARBA" id="ARBA00004651"/>
    </source>
</evidence>
<evidence type="ECO:0000313" key="14">
    <source>
        <dbReference type="Proteomes" id="UP000248897"/>
    </source>
</evidence>
<keyword evidence="11" id="KW-0472">Membrane</keyword>
<dbReference type="GO" id="GO:0005886">
    <property type="term" value="C:plasma membrane"/>
    <property type="evidence" value="ECO:0007669"/>
    <property type="project" value="UniProtKB-SubCell"/>
</dbReference>
<dbReference type="AlphaFoldDB" id="A0A2X4V3N2"/>
<dbReference type="Pfam" id="PF02518">
    <property type="entry name" value="HATPase_c"/>
    <property type="match status" value="1"/>
</dbReference>
<evidence type="ECO:0000256" key="7">
    <source>
        <dbReference type="ARBA" id="ARBA00022741"/>
    </source>
</evidence>
<dbReference type="PANTHER" id="PTHR45528">
    <property type="entry name" value="SENSOR HISTIDINE KINASE CPXA"/>
    <property type="match status" value="1"/>
</dbReference>
<evidence type="ECO:0000256" key="8">
    <source>
        <dbReference type="ARBA" id="ARBA00022777"/>
    </source>
</evidence>
<evidence type="ECO:0000256" key="9">
    <source>
        <dbReference type="ARBA" id="ARBA00022840"/>
    </source>
</evidence>
<evidence type="ECO:0000259" key="12">
    <source>
        <dbReference type="PROSITE" id="PS50109"/>
    </source>
</evidence>
<dbReference type="Proteomes" id="UP000248897">
    <property type="component" value="Chromosome 1"/>
</dbReference>
<dbReference type="GO" id="GO:0005524">
    <property type="term" value="F:ATP binding"/>
    <property type="evidence" value="ECO:0007669"/>
    <property type="project" value="UniProtKB-KW"/>
</dbReference>
<dbReference type="InterPro" id="IPR005467">
    <property type="entry name" value="His_kinase_dom"/>
</dbReference>
<evidence type="ECO:0000256" key="5">
    <source>
        <dbReference type="ARBA" id="ARBA00022553"/>
    </source>
</evidence>
<feature type="domain" description="Histidine kinase" evidence="12">
    <location>
        <begin position="1"/>
        <end position="148"/>
    </location>
</feature>